<dbReference type="PANTHER" id="PTHR21310:SF42">
    <property type="entry name" value="BIFUNCTIONAL AAC_APH"/>
    <property type="match status" value="1"/>
</dbReference>
<dbReference type="AlphaFoldDB" id="A0A430B659"/>
<dbReference type="InterPro" id="IPR002575">
    <property type="entry name" value="Aminoglycoside_PTrfase"/>
</dbReference>
<dbReference type="GO" id="GO:0016740">
    <property type="term" value="F:transferase activity"/>
    <property type="evidence" value="ECO:0007669"/>
    <property type="project" value="UniProtKB-KW"/>
</dbReference>
<feature type="domain" description="Aminoglycoside phosphotransferase" evidence="1">
    <location>
        <begin position="28"/>
        <end position="253"/>
    </location>
</feature>
<evidence type="ECO:0000259" key="1">
    <source>
        <dbReference type="Pfam" id="PF01636"/>
    </source>
</evidence>
<reference evidence="2 3" key="1">
    <citation type="submission" date="2017-05" db="EMBL/GenBank/DDBJ databases">
        <title>Vagococcus spp. assemblies.</title>
        <authorList>
            <person name="Gulvik C.A."/>
        </authorList>
    </citation>
    <scope>NUCLEOTIDE SEQUENCE [LARGE SCALE GENOMIC DNA]</scope>
    <source>
        <strain evidence="2 3">SS1714</strain>
    </source>
</reference>
<dbReference type="GeneID" id="95581632"/>
<dbReference type="EMBL" id="NGKB01000004">
    <property type="protein sequence ID" value="RSU15778.1"/>
    <property type="molecule type" value="Genomic_DNA"/>
</dbReference>
<accession>A0A430B659</accession>
<gene>
    <name evidence="2" type="ORF">CBF28_04910</name>
</gene>
<name>A0A430B659_9ENTE</name>
<protein>
    <submittedName>
        <fullName evidence="2">Acetyltransferase</fullName>
    </submittedName>
</protein>
<dbReference type="CDD" id="cd05155">
    <property type="entry name" value="APH_ChoK_like_1"/>
    <property type="match status" value="1"/>
</dbReference>
<dbReference type="OrthoDB" id="3806873at2"/>
<dbReference type="Pfam" id="PF01636">
    <property type="entry name" value="APH"/>
    <property type="match status" value="1"/>
</dbReference>
<sequence>MNIPIEVAKQLVKEQFPEWKDLPISPVLKNGNDNKTFHLGETMTLRLPSDKRYVAQVEKEAKWLPFLAENLDLPITCPKALGKPNKDYPYFWSINSYIEGETADPANISNLDVLANDLAKFLRQLQRINPEGAPVSGEHNFYRGSSPVVYNEEVEKVLENLSDELPVKLIEKIWSESIESKWQEEPVWIHGDITPGNLLVKENKLSGVIDFGIMGIGDPSCDYAMAWTFFDKSSRKVFLQDLDQDTINRARGWALWKALITYDKQESKEVIKTIIDERA</sequence>
<dbReference type="InterPro" id="IPR011009">
    <property type="entry name" value="Kinase-like_dom_sf"/>
</dbReference>
<dbReference type="Gene3D" id="3.90.1200.10">
    <property type="match status" value="1"/>
</dbReference>
<comment type="caution">
    <text evidence="2">The sequence shown here is derived from an EMBL/GenBank/DDBJ whole genome shotgun (WGS) entry which is preliminary data.</text>
</comment>
<dbReference type="SUPFAM" id="SSF56112">
    <property type="entry name" value="Protein kinase-like (PK-like)"/>
    <property type="match status" value="1"/>
</dbReference>
<dbReference type="RefSeq" id="WP_126792552.1">
    <property type="nucleotide sequence ID" value="NZ_CP060720.1"/>
</dbReference>
<dbReference type="PANTHER" id="PTHR21310">
    <property type="entry name" value="AMINOGLYCOSIDE PHOSPHOTRANSFERASE-RELATED-RELATED"/>
    <property type="match status" value="1"/>
</dbReference>
<dbReference type="InterPro" id="IPR051678">
    <property type="entry name" value="AGP_Transferase"/>
</dbReference>
<keyword evidence="2" id="KW-0808">Transferase</keyword>
<evidence type="ECO:0000313" key="3">
    <source>
        <dbReference type="Proteomes" id="UP000288028"/>
    </source>
</evidence>
<dbReference type="Gene3D" id="3.30.200.20">
    <property type="entry name" value="Phosphorylase Kinase, domain 1"/>
    <property type="match status" value="1"/>
</dbReference>
<organism evidence="2 3">
    <name type="scientific">Vagococcus carniphilus</name>
    <dbReference type="NCBI Taxonomy" id="218144"/>
    <lineage>
        <taxon>Bacteria</taxon>
        <taxon>Bacillati</taxon>
        <taxon>Bacillota</taxon>
        <taxon>Bacilli</taxon>
        <taxon>Lactobacillales</taxon>
        <taxon>Enterococcaceae</taxon>
        <taxon>Vagococcus</taxon>
    </lineage>
</organism>
<proteinExistence type="predicted"/>
<evidence type="ECO:0000313" key="2">
    <source>
        <dbReference type="EMBL" id="RSU15778.1"/>
    </source>
</evidence>
<dbReference type="Proteomes" id="UP000288028">
    <property type="component" value="Unassembled WGS sequence"/>
</dbReference>
<keyword evidence="3" id="KW-1185">Reference proteome</keyword>